<feature type="domain" description="2EXR" evidence="2">
    <location>
        <begin position="8"/>
        <end position="109"/>
    </location>
</feature>
<accession>A0A1L7XRP0</accession>
<dbReference type="Pfam" id="PF20150">
    <property type="entry name" value="2EXR"/>
    <property type="match status" value="1"/>
</dbReference>
<evidence type="ECO:0000313" key="3">
    <source>
        <dbReference type="EMBL" id="CZR67700.1"/>
    </source>
</evidence>
<sequence length="360" mass="41057">MESACDTFFSFQFLPNEIRLHIWNLSLPKYRIIDLAIVDGEGKNPPHDRQTVTADDWHWASALNIESLPQLLVNHEARNVVLESYQKTDIRQQKGRLWKPAYIDFVRDVPALNHYRCDPIGQLSMGADFTEQIISPWMSQTRILVVRASTVLNDGWGLCHTDLPQWTTKCNTPEGRKDGVRVVFTIMEHFPMLKQLKLMCIDARAKRFPGPEQIIEPPEAYSNHREPHERMHTITAVEFVLNGVRAQRPDIELLDVKVAASINGGFDEELEKGWGFDYAKNLFVDLVKKAYNERVQRHFEVRKLINGEDTQSVNRMSSYTPTPTPTPRAGARIFRGANDISDESSDSSDDNQAKSVIGNG</sequence>
<dbReference type="AlphaFoldDB" id="A0A1L7XRP0"/>
<evidence type="ECO:0000259" key="2">
    <source>
        <dbReference type="Pfam" id="PF20150"/>
    </source>
</evidence>
<dbReference type="Proteomes" id="UP000184330">
    <property type="component" value="Unassembled WGS sequence"/>
</dbReference>
<dbReference type="PANTHER" id="PTHR35910">
    <property type="entry name" value="2EXR DOMAIN-CONTAINING PROTEIN"/>
    <property type="match status" value="1"/>
</dbReference>
<dbReference type="OrthoDB" id="3546385at2759"/>
<evidence type="ECO:0000256" key="1">
    <source>
        <dbReference type="SAM" id="MobiDB-lite"/>
    </source>
</evidence>
<dbReference type="PANTHER" id="PTHR35910:SF1">
    <property type="entry name" value="2EXR DOMAIN-CONTAINING PROTEIN"/>
    <property type="match status" value="1"/>
</dbReference>
<protein>
    <recommendedName>
        <fullName evidence="2">2EXR domain-containing protein</fullName>
    </recommendedName>
</protein>
<feature type="compositionally biased region" description="Acidic residues" evidence="1">
    <location>
        <begin position="340"/>
        <end position="349"/>
    </location>
</feature>
<gene>
    <name evidence="3" type="ORF">PAC_17599</name>
</gene>
<proteinExistence type="predicted"/>
<dbReference type="EMBL" id="FJOG01000046">
    <property type="protein sequence ID" value="CZR67700.1"/>
    <property type="molecule type" value="Genomic_DNA"/>
</dbReference>
<dbReference type="InterPro" id="IPR045518">
    <property type="entry name" value="2EXR"/>
</dbReference>
<evidence type="ECO:0000313" key="4">
    <source>
        <dbReference type="Proteomes" id="UP000184330"/>
    </source>
</evidence>
<feature type="region of interest" description="Disordered" evidence="1">
    <location>
        <begin position="312"/>
        <end position="360"/>
    </location>
</feature>
<reference evidence="3 4" key="1">
    <citation type="submission" date="2016-03" db="EMBL/GenBank/DDBJ databases">
        <authorList>
            <person name="Ploux O."/>
        </authorList>
    </citation>
    <scope>NUCLEOTIDE SEQUENCE [LARGE SCALE GENOMIC DNA]</scope>
    <source>
        <strain evidence="3 4">UAMH 11012</strain>
    </source>
</reference>
<organism evidence="3 4">
    <name type="scientific">Phialocephala subalpina</name>
    <dbReference type="NCBI Taxonomy" id="576137"/>
    <lineage>
        <taxon>Eukaryota</taxon>
        <taxon>Fungi</taxon>
        <taxon>Dikarya</taxon>
        <taxon>Ascomycota</taxon>
        <taxon>Pezizomycotina</taxon>
        <taxon>Leotiomycetes</taxon>
        <taxon>Helotiales</taxon>
        <taxon>Mollisiaceae</taxon>
        <taxon>Phialocephala</taxon>
        <taxon>Phialocephala fortinii species complex</taxon>
    </lineage>
</organism>
<keyword evidence="4" id="KW-1185">Reference proteome</keyword>
<name>A0A1L7XRP0_9HELO</name>